<evidence type="ECO:0000313" key="7">
    <source>
        <dbReference type="Proteomes" id="UP000193355"/>
    </source>
</evidence>
<dbReference type="EMBL" id="FXBB01000006">
    <property type="protein sequence ID" value="SMG19395.1"/>
    <property type="molecule type" value="Genomic_DNA"/>
</dbReference>
<dbReference type="PANTHER" id="PTHR30204:SF69">
    <property type="entry name" value="MERR-FAMILY TRANSCRIPTIONAL REGULATOR"/>
    <property type="match status" value="1"/>
</dbReference>
<keyword evidence="2" id="KW-0805">Transcription regulation</keyword>
<keyword evidence="7" id="KW-1185">Reference proteome</keyword>
<evidence type="ECO:0000256" key="3">
    <source>
        <dbReference type="ARBA" id="ARBA00023125"/>
    </source>
</evidence>
<dbReference type="AlphaFoldDB" id="A0A1X7IWW9"/>
<keyword evidence="4" id="KW-0804">Transcription</keyword>
<dbReference type="SMART" id="SM00422">
    <property type="entry name" value="HTH_MERR"/>
    <property type="match status" value="1"/>
</dbReference>
<evidence type="ECO:0000256" key="4">
    <source>
        <dbReference type="ARBA" id="ARBA00023163"/>
    </source>
</evidence>
<name>A0A1X7IWW9_9BACT</name>
<dbReference type="Gene3D" id="3.20.80.10">
    <property type="entry name" value="Regulatory factor, effector binding domain"/>
    <property type="match status" value="1"/>
</dbReference>
<organism evidence="6 7">
    <name type="scientific">Dethiosulfovibrio salsuginis</name>
    <dbReference type="NCBI Taxonomy" id="561720"/>
    <lineage>
        <taxon>Bacteria</taxon>
        <taxon>Thermotogati</taxon>
        <taxon>Synergistota</taxon>
        <taxon>Synergistia</taxon>
        <taxon>Synergistales</taxon>
        <taxon>Dethiosulfovibrionaceae</taxon>
        <taxon>Dethiosulfovibrio</taxon>
    </lineage>
</organism>
<feature type="domain" description="HTH merR-type" evidence="5">
    <location>
        <begin position="4"/>
        <end position="74"/>
    </location>
</feature>
<sequence>MSYKMTIGDFSRISNLSPKALRLYDRQGLLKPVAVDPSTGYRYYAPIQVIESERIRILRSLDMPLEEIRSFLEEKDPTVLREKLGSYRKELEIKVSSMRRNMDFLDKLTEKREEIFLNYAVVVKEIEDQPIISTRIETSISKIGENMGRAFNEVCDHMTKMGLSANGVGIALYHCQEFDPEDLRTEIAIPVRKKD</sequence>
<accession>A0A1X7IWW9</accession>
<dbReference type="CDD" id="cd01107">
    <property type="entry name" value="HTH_BmrR"/>
    <property type="match status" value="1"/>
</dbReference>
<protein>
    <submittedName>
        <fullName evidence="6">DNA-binding transcriptional regulator, MerR family</fullName>
    </submittedName>
</protein>
<reference evidence="7" key="1">
    <citation type="submission" date="2017-04" db="EMBL/GenBank/DDBJ databases">
        <authorList>
            <person name="Varghese N."/>
            <person name="Submissions S."/>
        </authorList>
    </citation>
    <scope>NUCLEOTIDE SEQUENCE [LARGE SCALE GENOMIC DNA]</scope>
    <source>
        <strain evidence="7">USBA 82</strain>
    </source>
</reference>
<dbReference type="GO" id="GO:0003677">
    <property type="term" value="F:DNA binding"/>
    <property type="evidence" value="ECO:0007669"/>
    <property type="project" value="UniProtKB-KW"/>
</dbReference>
<dbReference type="RefSeq" id="WP_085544005.1">
    <property type="nucleotide sequence ID" value="NZ_FXBB01000006.1"/>
</dbReference>
<dbReference type="PROSITE" id="PS50937">
    <property type="entry name" value="HTH_MERR_2"/>
    <property type="match status" value="1"/>
</dbReference>
<evidence type="ECO:0000256" key="2">
    <source>
        <dbReference type="ARBA" id="ARBA00023015"/>
    </source>
</evidence>
<proteinExistence type="predicted"/>
<dbReference type="Proteomes" id="UP000193355">
    <property type="component" value="Unassembled WGS sequence"/>
</dbReference>
<dbReference type="STRING" id="561720.SAMN06275492_1063"/>
<evidence type="ECO:0000256" key="1">
    <source>
        <dbReference type="ARBA" id="ARBA00022491"/>
    </source>
</evidence>
<dbReference type="GO" id="GO:0003700">
    <property type="term" value="F:DNA-binding transcription factor activity"/>
    <property type="evidence" value="ECO:0007669"/>
    <property type="project" value="InterPro"/>
</dbReference>
<dbReference type="PANTHER" id="PTHR30204">
    <property type="entry name" value="REDOX-CYCLING DRUG-SENSING TRANSCRIPTIONAL ACTIVATOR SOXR"/>
    <property type="match status" value="1"/>
</dbReference>
<evidence type="ECO:0000259" key="5">
    <source>
        <dbReference type="PROSITE" id="PS50937"/>
    </source>
</evidence>
<dbReference type="Gene3D" id="1.10.1660.10">
    <property type="match status" value="1"/>
</dbReference>
<dbReference type="InterPro" id="IPR000551">
    <property type="entry name" value="MerR-type_HTH_dom"/>
</dbReference>
<keyword evidence="1" id="KW-0678">Repressor</keyword>
<dbReference type="InterPro" id="IPR047057">
    <property type="entry name" value="MerR_fam"/>
</dbReference>
<dbReference type="InterPro" id="IPR009061">
    <property type="entry name" value="DNA-bd_dom_put_sf"/>
</dbReference>
<dbReference type="InterPro" id="IPR011256">
    <property type="entry name" value="Reg_factor_effector_dom_sf"/>
</dbReference>
<dbReference type="PROSITE" id="PS00552">
    <property type="entry name" value="HTH_MERR_1"/>
    <property type="match status" value="1"/>
</dbReference>
<keyword evidence="3 6" id="KW-0238">DNA-binding</keyword>
<evidence type="ECO:0000313" key="6">
    <source>
        <dbReference type="EMBL" id="SMG19395.1"/>
    </source>
</evidence>
<dbReference type="SUPFAM" id="SSF46955">
    <property type="entry name" value="Putative DNA-binding domain"/>
    <property type="match status" value="1"/>
</dbReference>
<gene>
    <name evidence="6" type="ORF">SAMN06275492_1063</name>
</gene>
<dbReference type="Pfam" id="PF13411">
    <property type="entry name" value="MerR_1"/>
    <property type="match status" value="1"/>
</dbReference>